<evidence type="ECO:0000256" key="1">
    <source>
        <dbReference type="SAM" id="MobiDB-lite"/>
    </source>
</evidence>
<accession>A0ABN4U6V3</accession>
<protein>
    <submittedName>
        <fullName evidence="2">Uncharacterized protein</fullName>
    </submittedName>
</protein>
<sequence length="68" mass="7702">MVAGYARPAEDTRVGGRIRSLSRSYARWWPDTPAQQKSRTPVAGYARSAEDTHAGGRIRPLSRRYARR</sequence>
<name>A0ABN4U6V3_9BACL</name>
<dbReference type="Proteomes" id="UP000092661">
    <property type="component" value="Chromosome"/>
</dbReference>
<feature type="region of interest" description="Disordered" evidence="1">
    <location>
        <begin position="30"/>
        <end position="68"/>
    </location>
</feature>
<organism evidence="2 3">
    <name type="scientific">Planococcus antarcticus DSM 14505</name>
    <dbReference type="NCBI Taxonomy" id="1185653"/>
    <lineage>
        <taxon>Bacteria</taxon>
        <taxon>Bacillati</taxon>
        <taxon>Bacillota</taxon>
        <taxon>Bacilli</taxon>
        <taxon>Bacillales</taxon>
        <taxon>Caryophanaceae</taxon>
        <taxon>Planococcus</taxon>
    </lineage>
</organism>
<keyword evidence="3" id="KW-1185">Reference proteome</keyword>
<evidence type="ECO:0000313" key="3">
    <source>
        <dbReference type="Proteomes" id="UP000092661"/>
    </source>
</evidence>
<gene>
    <name evidence="2" type="ORF">BBH88_18845</name>
</gene>
<proteinExistence type="predicted"/>
<reference evidence="2" key="1">
    <citation type="submission" date="2016-10" db="EMBL/GenBank/DDBJ databases">
        <authorList>
            <person name="See-Too W.S."/>
        </authorList>
    </citation>
    <scope>NUCLEOTIDE SEQUENCE</scope>
    <source>
        <strain evidence="2">DSM 14505</strain>
    </source>
</reference>
<evidence type="ECO:0000313" key="2">
    <source>
        <dbReference type="EMBL" id="APA28443.1"/>
    </source>
</evidence>
<dbReference type="EMBL" id="CP016534">
    <property type="protein sequence ID" value="APA28443.1"/>
    <property type="molecule type" value="Genomic_DNA"/>
</dbReference>